<comment type="subcellular location">
    <subcellularLocation>
        <location evidence="1">Nucleus</location>
    </subcellularLocation>
</comment>
<comment type="caution">
    <text evidence="9">The sequence shown here is derived from an EMBL/GenBank/DDBJ whole genome shotgun (WGS) entry which is preliminary data.</text>
</comment>
<dbReference type="SUPFAM" id="SSF52540">
    <property type="entry name" value="P-loop containing nucleoside triphosphate hydrolases"/>
    <property type="match status" value="1"/>
</dbReference>
<dbReference type="PROSITE" id="PS51437">
    <property type="entry name" value="CG_1"/>
    <property type="match status" value="1"/>
</dbReference>
<dbReference type="Pfam" id="PF00023">
    <property type="entry name" value="Ank"/>
    <property type="match status" value="1"/>
</dbReference>
<dbReference type="InterPro" id="IPR036770">
    <property type="entry name" value="Ankyrin_rpt-contain_sf"/>
</dbReference>
<dbReference type="InterPro" id="IPR000048">
    <property type="entry name" value="IQ_motif_EF-hand-BS"/>
</dbReference>
<dbReference type="Gene3D" id="1.20.5.190">
    <property type="match status" value="1"/>
</dbReference>
<proteinExistence type="inferred from homology"/>
<dbReference type="GO" id="GO:0003690">
    <property type="term" value="F:double-stranded DNA binding"/>
    <property type="evidence" value="ECO:0007669"/>
    <property type="project" value="TreeGrafter"/>
</dbReference>
<evidence type="ECO:0000256" key="6">
    <source>
        <dbReference type="ARBA" id="ARBA00023242"/>
    </source>
</evidence>
<keyword evidence="4" id="KW-0010">Activator</keyword>
<evidence type="ECO:0000313" key="10">
    <source>
        <dbReference type="Proteomes" id="UP000285712"/>
    </source>
</evidence>
<evidence type="ECO:0000256" key="2">
    <source>
        <dbReference type="ARBA" id="ARBA00008267"/>
    </source>
</evidence>
<dbReference type="InterPro" id="IPR013783">
    <property type="entry name" value="Ig-like_fold"/>
</dbReference>
<dbReference type="PROSITE" id="PS50096">
    <property type="entry name" value="IQ"/>
    <property type="match status" value="3"/>
</dbReference>
<evidence type="ECO:0000256" key="3">
    <source>
        <dbReference type="ARBA" id="ARBA00023043"/>
    </source>
</evidence>
<dbReference type="Gene3D" id="2.60.40.10">
    <property type="entry name" value="Immunoglobulins"/>
    <property type="match status" value="1"/>
</dbReference>
<dbReference type="GO" id="GO:0006357">
    <property type="term" value="P:regulation of transcription by RNA polymerase II"/>
    <property type="evidence" value="ECO:0007669"/>
    <property type="project" value="TreeGrafter"/>
</dbReference>
<accession>A0A3R6WW57</accession>
<dbReference type="InterPro" id="IPR014756">
    <property type="entry name" value="Ig_E-set"/>
</dbReference>
<keyword evidence="3 7" id="KW-0040">ANK repeat</keyword>
<dbReference type="EMBL" id="QUTG01003344">
    <property type="protein sequence ID" value="RHY91961.1"/>
    <property type="molecule type" value="Genomic_DNA"/>
</dbReference>
<dbReference type="InterPro" id="IPR027417">
    <property type="entry name" value="P-loop_NTPase"/>
</dbReference>
<evidence type="ECO:0000256" key="5">
    <source>
        <dbReference type="ARBA" id="ARBA00023163"/>
    </source>
</evidence>
<reference evidence="9 10" key="1">
    <citation type="submission" date="2018-08" db="EMBL/GenBank/DDBJ databases">
        <title>Aphanomyces genome sequencing and annotation.</title>
        <authorList>
            <person name="Minardi D."/>
            <person name="Oidtmann B."/>
            <person name="Van Der Giezen M."/>
            <person name="Studholme D.J."/>
        </authorList>
    </citation>
    <scope>NUCLEOTIDE SEQUENCE [LARGE SCALE GENOMIC DNA]</scope>
    <source>
        <strain evidence="9 10">Sv</strain>
    </source>
</reference>
<sequence>MMEKAVQLQLAARERWLQKDEVLFLLTNYMASGLPVHVAPQCGTLFVCDSVMDFKKDGWTWQKQKGSKTKIREDRAKLVVTRGNVVLGVYVHSADNPCFHRRSYSLRDESNRMILVHYLEDDSKKQPLRDAPHECSRPFDASSVVNDALADFHPSDPDDDHHDDDTALDDLLLDNHMPRMIAFDPSNQITDFSPNWDFCTGGAKILICAASPPHYSTLFVCFGSTAVVRAESLSPTVLRCCVVPLRIATYVGTQLIFVSTPGHFLFKPAASPSHMSVSVHQPPPKYPTLDWGTSKQVPAFSDVVAQGGGSNSSSSSSTTFKRARSEHNLDDMTSLSFPSSPTNSLRGLDECTLSHMTWLCADGFHVTVDDRQYKIRVVERLHEFRRVIISHPSAKNVADGGASTQHQSLLGPSSIVLVRWSLMTNCIDLLLQTWTTFLCSCTNYRWIDFTKILPAATVEVASLMLDDSAIAALSDVELGALSEQLIEDVVKQLVALAGTSPELLEEVSYIQSIFLRQTPLHLAAGCGHLGIVRLLLSEQADGAMLDLDNFTPADRLVFSHMILKGVNMYILLADKCALSLGTKRRSSSLGDPFDEYSDNELEVSSSVMTDTDDGRLMAAMELMAPDGRSSIHVELALLEEDARVIQHNVRAWLLRRSYRHMRDTTRKLKEATQTIAKQSLEKAAVTVQAATRSMMVRRSFLQQRNTAIKVQAAARGIICRKKFAQMKTEALASLVIQRNATGKKQPSTN</sequence>
<gene>
    <name evidence="9" type="ORF">DYB35_003666</name>
</gene>
<dbReference type="Pfam" id="PF00612">
    <property type="entry name" value="IQ"/>
    <property type="match status" value="2"/>
</dbReference>
<feature type="domain" description="CG-1" evidence="8">
    <location>
        <begin position="5"/>
        <end position="127"/>
    </location>
</feature>
<dbReference type="SUPFAM" id="SSF81296">
    <property type="entry name" value="E set domains"/>
    <property type="match status" value="1"/>
</dbReference>
<dbReference type="PROSITE" id="PS50297">
    <property type="entry name" value="ANK_REP_REGION"/>
    <property type="match status" value="1"/>
</dbReference>
<keyword evidence="6" id="KW-0539">Nucleus</keyword>
<protein>
    <recommendedName>
        <fullName evidence="8">CG-1 domain-containing protein</fullName>
    </recommendedName>
</protein>
<evidence type="ECO:0000313" key="9">
    <source>
        <dbReference type="EMBL" id="RHY91961.1"/>
    </source>
</evidence>
<evidence type="ECO:0000256" key="7">
    <source>
        <dbReference type="PROSITE-ProRule" id="PRU00023"/>
    </source>
</evidence>
<dbReference type="PANTHER" id="PTHR23335:SF1">
    <property type="entry name" value="CALMODULIN-BINDING TRANSCRIPTION ACTIVATOR, ISOFORM F"/>
    <property type="match status" value="1"/>
</dbReference>
<dbReference type="InterPro" id="IPR005559">
    <property type="entry name" value="CG-1_dom"/>
</dbReference>
<dbReference type="Pfam" id="PF03859">
    <property type="entry name" value="CG-1"/>
    <property type="match status" value="1"/>
</dbReference>
<feature type="repeat" description="ANK" evidence="7">
    <location>
        <begin position="515"/>
        <end position="547"/>
    </location>
</feature>
<dbReference type="InterPro" id="IPR002110">
    <property type="entry name" value="Ankyrin_rpt"/>
</dbReference>
<organism evidence="9 10">
    <name type="scientific">Aphanomyces astaci</name>
    <name type="common">Crayfish plague agent</name>
    <dbReference type="NCBI Taxonomy" id="112090"/>
    <lineage>
        <taxon>Eukaryota</taxon>
        <taxon>Sar</taxon>
        <taxon>Stramenopiles</taxon>
        <taxon>Oomycota</taxon>
        <taxon>Saprolegniomycetes</taxon>
        <taxon>Saprolegniales</taxon>
        <taxon>Verrucalvaceae</taxon>
        <taxon>Aphanomyces</taxon>
    </lineage>
</organism>
<comment type="similarity">
    <text evidence="2">Belongs to the CAMTA family.</text>
</comment>
<dbReference type="GO" id="GO:0005634">
    <property type="term" value="C:nucleus"/>
    <property type="evidence" value="ECO:0007669"/>
    <property type="project" value="UniProtKB-SubCell"/>
</dbReference>
<dbReference type="AlphaFoldDB" id="A0A3R6WW57"/>
<dbReference type="SMART" id="SM00015">
    <property type="entry name" value="IQ"/>
    <property type="match status" value="3"/>
</dbReference>
<evidence type="ECO:0000256" key="1">
    <source>
        <dbReference type="ARBA" id="ARBA00004123"/>
    </source>
</evidence>
<dbReference type="SMART" id="SM01076">
    <property type="entry name" value="CG-1"/>
    <property type="match status" value="1"/>
</dbReference>
<dbReference type="PROSITE" id="PS50088">
    <property type="entry name" value="ANK_REPEAT"/>
    <property type="match status" value="1"/>
</dbReference>
<evidence type="ECO:0000259" key="8">
    <source>
        <dbReference type="PROSITE" id="PS51437"/>
    </source>
</evidence>
<keyword evidence="5" id="KW-0804">Transcription</keyword>
<dbReference type="SUPFAM" id="SSF48403">
    <property type="entry name" value="Ankyrin repeat"/>
    <property type="match status" value="1"/>
</dbReference>
<name>A0A3R6WW57_APHAT</name>
<dbReference type="Proteomes" id="UP000285712">
    <property type="component" value="Unassembled WGS sequence"/>
</dbReference>
<dbReference type="PANTHER" id="PTHR23335">
    <property type="entry name" value="CALMODULIN-BINDING TRANSCRIPTION ACTIVATOR CAMTA"/>
    <property type="match status" value="1"/>
</dbReference>
<dbReference type="GO" id="GO:0003712">
    <property type="term" value="F:transcription coregulator activity"/>
    <property type="evidence" value="ECO:0007669"/>
    <property type="project" value="TreeGrafter"/>
</dbReference>
<dbReference type="Gene3D" id="1.25.40.20">
    <property type="entry name" value="Ankyrin repeat-containing domain"/>
    <property type="match status" value="1"/>
</dbReference>
<dbReference type="VEuPathDB" id="FungiDB:H257_10817"/>
<evidence type="ECO:0000256" key="4">
    <source>
        <dbReference type="ARBA" id="ARBA00023159"/>
    </source>
</evidence>